<name>A0A6A4LHG1_9ERIC</name>
<protein>
    <submittedName>
        <fullName evidence="1">Uncharacterized protein</fullName>
    </submittedName>
</protein>
<proteinExistence type="predicted"/>
<dbReference type="AlphaFoldDB" id="A0A6A4LHG1"/>
<evidence type="ECO:0000313" key="2">
    <source>
        <dbReference type="Proteomes" id="UP000428333"/>
    </source>
</evidence>
<organism evidence="1 2">
    <name type="scientific">Rhododendron williamsianum</name>
    <dbReference type="NCBI Taxonomy" id="262921"/>
    <lineage>
        <taxon>Eukaryota</taxon>
        <taxon>Viridiplantae</taxon>
        <taxon>Streptophyta</taxon>
        <taxon>Embryophyta</taxon>
        <taxon>Tracheophyta</taxon>
        <taxon>Spermatophyta</taxon>
        <taxon>Magnoliopsida</taxon>
        <taxon>eudicotyledons</taxon>
        <taxon>Gunneridae</taxon>
        <taxon>Pentapetalae</taxon>
        <taxon>asterids</taxon>
        <taxon>Ericales</taxon>
        <taxon>Ericaceae</taxon>
        <taxon>Ericoideae</taxon>
        <taxon>Rhodoreae</taxon>
        <taxon>Rhododendron</taxon>
    </lineage>
</organism>
<dbReference type="OrthoDB" id="1714785at2759"/>
<gene>
    <name evidence="1" type="ORF">C3L33_12479</name>
</gene>
<sequence length="77" mass="8874">MTEKRVIPEFSTFCMLAERLCDLSMEDTLVMLVERIMDTYLFSENEASMEKSQERLQVKIEAGKPGLEDIAYVSVSF</sequence>
<evidence type="ECO:0000313" key="1">
    <source>
        <dbReference type="EMBL" id="KAE9455621.1"/>
    </source>
</evidence>
<reference evidence="1 2" key="1">
    <citation type="journal article" date="2019" name="Genome Biol. Evol.">
        <title>The Rhododendron genome and chromosomal organization provide insight into shared whole-genome duplications across the heath family (Ericaceae).</title>
        <authorList>
            <person name="Soza V.L."/>
            <person name="Lindsley D."/>
            <person name="Waalkes A."/>
            <person name="Ramage E."/>
            <person name="Patwardhan R.P."/>
            <person name="Burton J.N."/>
            <person name="Adey A."/>
            <person name="Kumar A."/>
            <person name="Qiu R."/>
            <person name="Shendure J."/>
            <person name="Hall B."/>
        </authorList>
    </citation>
    <scope>NUCLEOTIDE SEQUENCE [LARGE SCALE GENOMIC DNA]</scope>
    <source>
        <strain evidence="1">RSF 1966-606</strain>
    </source>
</reference>
<comment type="caution">
    <text evidence="1">The sequence shown here is derived from an EMBL/GenBank/DDBJ whole genome shotgun (WGS) entry which is preliminary data.</text>
</comment>
<keyword evidence="2" id="KW-1185">Reference proteome</keyword>
<feature type="non-terminal residue" evidence="1">
    <location>
        <position position="1"/>
    </location>
</feature>
<accession>A0A6A4LHG1</accession>
<dbReference type="Proteomes" id="UP000428333">
    <property type="component" value="Linkage Group LG07"/>
</dbReference>
<dbReference type="EMBL" id="QEFC01001830">
    <property type="protein sequence ID" value="KAE9455621.1"/>
    <property type="molecule type" value="Genomic_DNA"/>
</dbReference>